<feature type="transmembrane region" description="Helical" evidence="6">
    <location>
        <begin position="236"/>
        <end position="255"/>
    </location>
</feature>
<dbReference type="SUPFAM" id="SSF103473">
    <property type="entry name" value="MFS general substrate transporter"/>
    <property type="match status" value="1"/>
</dbReference>
<dbReference type="InterPro" id="IPR036259">
    <property type="entry name" value="MFS_trans_sf"/>
</dbReference>
<keyword evidence="2" id="KW-1003">Cell membrane</keyword>
<accession>A0A1M5DSI9</accession>
<feature type="transmembrane region" description="Helical" evidence="6">
    <location>
        <begin position="361"/>
        <end position="381"/>
    </location>
</feature>
<evidence type="ECO:0000313" key="8">
    <source>
        <dbReference type="EMBL" id="SHF69920.1"/>
    </source>
</evidence>
<dbReference type="Gene3D" id="1.20.1250.20">
    <property type="entry name" value="MFS general substrate transporter like domains"/>
    <property type="match status" value="2"/>
</dbReference>
<evidence type="ECO:0000256" key="4">
    <source>
        <dbReference type="ARBA" id="ARBA00022989"/>
    </source>
</evidence>
<feature type="transmembrane region" description="Helical" evidence="6">
    <location>
        <begin position="156"/>
        <end position="175"/>
    </location>
</feature>
<feature type="transmembrane region" description="Helical" evidence="6">
    <location>
        <begin position="295"/>
        <end position="315"/>
    </location>
</feature>
<feature type="transmembrane region" description="Helical" evidence="6">
    <location>
        <begin position="128"/>
        <end position="150"/>
    </location>
</feature>
<reference evidence="8 9" key="1">
    <citation type="submission" date="2016-11" db="EMBL/GenBank/DDBJ databases">
        <authorList>
            <person name="Jaros S."/>
            <person name="Januszkiewicz K."/>
            <person name="Wedrychowicz H."/>
        </authorList>
    </citation>
    <scope>NUCLEOTIDE SEQUENCE [LARGE SCALE GENOMIC DNA]</scope>
    <source>
        <strain evidence="8 9">DSM 19436</strain>
    </source>
</reference>
<dbReference type="PANTHER" id="PTHR43124">
    <property type="entry name" value="PURINE EFFLUX PUMP PBUE"/>
    <property type="match status" value="1"/>
</dbReference>
<dbReference type="Pfam" id="PF07690">
    <property type="entry name" value="MFS_1"/>
    <property type="match status" value="1"/>
</dbReference>
<evidence type="ECO:0000259" key="7">
    <source>
        <dbReference type="PROSITE" id="PS50850"/>
    </source>
</evidence>
<feature type="transmembrane region" description="Helical" evidence="6">
    <location>
        <begin position="267"/>
        <end position="289"/>
    </location>
</feature>
<feature type="transmembrane region" description="Helical" evidence="6">
    <location>
        <begin position="100"/>
        <end position="121"/>
    </location>
</feature>
<dbReference type="OrthoDB" id="9810111at2"/>
<comment type="subcellular location">
    <subcellularLocation>
        <location evidence="1">Cell membrane</location>
        <topology evidence="1">Multi-pass membrane protein</topology>
    </subcellularLocation>
</comment>
<feature type="transmembrane region" description="Helical" evidence="6">
    <location>
        <begin position="201"/>
        <end position="224"/>
    </location>
</feature>
<evidence type="ECO:0000256" key="1">
    <source>
        <dbReference type="ARBA" id="ARBA00004651"/>
    </source>
</evidence>
<evidence type="ECO:0000256" key="2">
    <source>
        <dbReference type="ARBA" id="ARBA00022475"/>
    </source>
</evidence>
<sequence>MLRSLIWLSFGTFAIGTEGFMIAGILPAMASDLQVSVAMAGHLVTCFALVYAISAPLTAVATASLPRKPLLAASIAAFALANLVAAIAPGYWWLMGSRALLALSAAAFTPAATGTAAMIAAPEKRGRAIAIIYSGMTIAVVVGVPAGTILAEHLGWRATFIGVAGLAVLALIGIVSQLPQVAAPPAASLGTRLAVARRPEVLSILGLTVLAIAGAFTVSTYAGALLKDVFNVSPSMIAFALFVVGIGSAAGNFFGGYAADRWNQRRFITTILVTLAVDFVAISLAATFAPDRAGLVVVVVALGIWGLFAWALPAVQQVRLVAVDPPLAAVSLSLNSSAIYLGTAAGATAGAAAIDLASVTAIGWVAALFEVAALIVFALTTRAGRRTWFRRDDIPACPGSGAQQRA</sequence>
<feature type="domain" description="Major facilitator superfamily (MFS) profile" evidence="7">
    <location>
        <begin position="4"/>
        <end position="384"/>
    </location>
</feature>
<keyword evidence="5 6" id="KW-0472">Membrane</keyword>
<feature type="transmembrane region" description="Helical" evidence="6">
    <location>
        <begin position="327"/>
        <end position="349"/>
    </location>
</feature>
<feature type="transmembrane region" description="Helical" evidence="6">
    <location>
        <begin position="70"/>
        <end position="94"/>
    </location>
</feature>
<feature type="transmembrane region" description="Helical" evidence="6">
    <location>
        <begin position="40"/>
        <end position="63"/>
    </location>
</feature>
<proteinExistence type="predicted"/>
<dbReference type="InterPro" id="IPR020846">
    <property type="entry name" value="MFS_dom"/>
</dbReference>
<dbReference type="CDD" id="cd17324">
    <property type="entry name" value="MFS_NepI_like"/>
    <property type="match status" value="1"/>
</dbReference>
<keyword evidence="4 6" id="KW-1133">Transmembrane helix</keyword>
<organism evidence="8 9">
    <name type="scientific">Kaistia soli DSM 19436</name>
    <dbReference type="NCBI Taxonomy" id="1122133"/>
    <lineage>
        <taxon>Bacteria</taxon>
        <taxon>Pseudomonadati</taxon>
        <taxon>Pseudomonadota</taxon>
        <taxon>Alphaproteobacteria</taxon>
        <taxon>Hyphomicrobiales</taxon>
        <taxon>Kaistiaceae</taxon>
        <taxon>Kaistia</taxon>
    </lineage>
</organism>
<dbReference type="PROSITE" id="PS50850">
    <property type="entry name" value="MFS"/>
    <property type="match status" value="1"/>
</dbReference>
<evidence type="ECO:0000313" key="9">
    <source>
        <dbReference type="Proteomes" id="UP000184485"/>
    </source>
</evidence>
<dbReference type="GO" id="GO:0022857">
    <property type="term" value="F:transmembrane transporter activity"/>
    <property type="evidence" value="ECO:0007669"/>
    <property type="project" value="InterPro"/>
</dbReference>
<keyword evidence="9" id="KW-1185">Reference proteome</keyword>
<dbReference type="PANTHER" id="PTHR43124:SF10">
    <property type="entry name" value="PURINE EFFLUX PUMP PBUE"/>
    <property type="match status" value="1"/>
</dbReference>
<protein>
    <submittedName>
        <fullName evidence="8">Predicted arabinose efflux permease, MFS family</fullName>
    </submittedName>
</protein>
<evidence type="ECO:0000256" key="3">
    <source>
        <dbReference type="ARBA" id="ARBA00022692"/>
    </source>
</evidence>
<dbReference type="Proteomes" id="UP000184485">
    <property type="component" value="Unassembled WGS sequence"/>
</dbReference>
<gene>
    <name evidence="8" type="ORF">SAMN02745157_2784</name>
</gene>
<dbReference type="RefSeq" id="WP_073053618.1">
    <property type="nucleotide sequence ID" value="NZ_FQUP01000002.1"/>
</dbReference>
<name>A0A1M5DSI9_9HYPH</name>
<keyword evidence="3 6" id="KW-0812">Transmembrane</keyword>
<dbReference type="GO" id="GO:0005886">
    <property type="term" value="C:plasma membrane"/>
    <property type="evidence" value="ECO:0007669"/>
    <property type="project" value="UniProtKB-SubCell"/>
</dbReference>
<dbReference type="InterPro" id="IPR050189">
    <property type="entry name" value="MFS_Efflux_Transporters"/>
</dbReference>
<dbReference type="InterPro" id="IPR011701">
    <property type="entry name" value="MFS"/>
</dbReference>
<evidence type="ECO:0000256" key="5">
    <source>
        <dbReference type="ARBA" id="ARBA00023136"/>
    </source>
</evidence>
<evidence type="ECO:0000256" key="6">
    <source>
        <dbReference type="SAM" id="Phobius"/>
    </source>
</evidence>
<dbReference type="STRING" id="1122133.SAMN02745157_2784"/>
<dbReference type="AlphaFoldDB" id="A0A1M5DSI9"/>
<dbReference type="EMBL" id="FQUP01000002">
    <property type="protein sequence ID" value="SHF69920.1"/>
    <property type="molecule type" value="Genomic_DNA"/>
</dbReference>